<dbReference type="PROSITE" id="PS51782">
    <property type="entry name" value="LYSM"/>
    <property type="match status" value="1"/>
</dbReference>
<dbReference type="Proteomes" id="UP000218160">
    <property type="component" value="Chromosome 1"/>
</dbReference>
<accession>A0A291BAG2</accession>
<dbReference type="CDD" id="cd12797">
    <property type="entry name" value="M23_peptidase"/>
    <property type="match status" value="1"/>
</dbReference>
<proteinExistence type="inferred from homology"/>
<evidence type="ECO:0000313" key="5">
    <source>
        <dbReference type="Proteomes" id="UP000218160"/>
    </source>
</evidence>
<dbReference type="InterPro" id="IPR016047">
    <property type="entry name" value="M23ase_b-sheet_dom"/>
</dbReference>
<dbReference type="Gene3D" id="3.10.350.10">
    <property type="entry name" value="LysM domain"/>
    <property type="match status" value="1"/>
</dbReference>
<reference evidence="5" key="1">
    <citation type="submission" date="2017-04" db="EMBL/GenBank/DDBJ databases">
        <title>Genome evolution of the luminous symbionts of deep sea anglerfish.</title>
        <authorList>
            <person name="Hendry T.A."/>
        </authorList>
    </citation>
    <scope>NUCLEOTIDE SEQUENCE [LARGE SCALE GENOMIC DNA]</scope>
</reference>
<feature type="chain" id="PRO_5012268017" evidence="2">
    <location>
        <begin position="21"/>
        <end position="297"/>
    </location>
</feature>
<dbReference type="SUPFAM" id="SSF51261">
    <property type="entry name" value="Duplicated hybrid motif"/>
    <property type="match status" value="1"/>
</dbReference>
<dbReference type="CDD" id="cd00118">
    <property type="entry name" value="LysM"/>
    <property type="match status" value="1"/>
</dbReference>
<dbReference type="PANTHER" id="PTHR21666:SF263">
    <property type="entry name" value="MUREIN HYDROLASE ACTIVATOR NLPD"/>
    <property type="match status" value="1"/>
</dbReference>
<feature type="domain" description="LysM" evidence="3">
    <location>
        <begin position="38"/>
        <end position="82"/>
    </location>
</feature>
<dbReference type="InterPro" id="IPR036779">
    <property type="entry name" value="LysM_dom_sf"/>
</dbReference>
<dbReference type="InterPro" id="IPR011055">
    <property type="entry name" value="Dup_hybrid_motif"/>
</dbReference>
<evidence type="ECO:0000256" key="1">
    <source>
        <dbReference type="ARBA" id="ARBA00038420"/>
    </source>
</evidence>
<keyword evidence="2" id="KW-0732">Signal</keyword>
<dbReference type="Pfam" id="PF01476">
    <property type="entry name" value="LysM"/>
    <property type="match status" value="1"/>
</dbReference>
<keyword evidence="4" id="KW-0449">Lipoprotein</keyword>
<sequence>MLLLLLVLLTACTVSTPAPVISVGFDYGKITRGNYHGSYYNVQKGDTLYYIAYITGRHVKEIVVANNLKKPYIIFPGQHLNLWTKKYVSSMSSKKHQITVMPIVPVVPPSLPTTALSFTAAKNNQKITLQNKSDSASYKKKLVEPPKTKEYSQSVIKNKRSVDKVINKLTMSNKAISWQWPSRGRVISSFSSSEVGNKGIDIASKRGQSIEASADGKVVYAGSALRGYGNLIIVKHSDEYLSAYAHNDNIFVEEHDNVKKGQKIASMGSSGTNSVRLHFEIHHKGKSVNPLRYLPKR</sequence>
<dbReference type="GO" id="GO:0009279">
    <property type="term" value="C:cell outer membrane"/>
    <property type="evidence" value="ECO:0007669"/>
    <property type="project" value="TreeGrafter"/>
</dbReference>
<evidence type="ECO:0000259" key="3">
    <source>
        <dbReference type="PROSITE" id="PS51782"/>
    </source>
</evidence>
<comment type="similarity">
    <text evidence="1">Belongs to the E.coli NlpD/Haemophilus LppB family.</text>
</comment>
<feature type="signal peptide" evidence="2">
    <location>
        <begin position="1"/>
        <end position="20"/>
    </location>
</feature>
<dbReference type="EMBL" id="CP020660">
    <property type="protein sequence ID" value="ATF10008.1"/>
    <property type="molecule type" value="Genomic_DNA"/>
</dbReference>
<dbReference type="Gene3D" id="2.70.70.10">
    <property type="entry name" value="Glucose Permease (Domain IIA)"/>
    <property type="match status" value="1"/>
</dbReference>
<evidence type="ECO:0000313" key="4">
    <source>
        <dbReference type="EMBL" id="ATF10008.1"/>
    </source>
</evidence>
<name>A0A291BAG2_9GAMM</name>
<dbReference type="GO" id="GO:0032153">
    <property type="term" value="C:cell division site"/>
    <property type="evidence" value="ECO:0007669"/>
    <property type="project" value="TreeGrafter"/>
</dbReference>
<dbReference type="SMART" id="SM00257">
    <property type="entry name" value="LysM"/>
    <property type="match status" value="1"/>
</dbReference>
<organism evidence="4 5">
    <name type="scientific">Candidatus Enterovibrio altilux</name>
    <dbReference type="NCBI Taxonomy" id="1927128"/>
    <lineage>
        <taxon>Bacteria</taxon>
        <taxon>Pseudomonadati</taxon>
        <taxon>Pseudomonadota</taxon>
        <taxon>Gammaproteobacteria</taxon>
        <taxon>Vibrionales</taxon>
        <taxon>Vibrionaceae</taxon>
        <taxon>Enterovibrio</taxon>
    </lineage>
</organism>
<dbReference type="PANTHER" id="PTHR21666">
    <property type="entry name" value="PEPTIDASE-RELATED"/>
    <property type="match status" value="1"/>
</dbReference>
<keyword evidence="5" id="KW-1185">Reference proteome</keyword>
<dbReference type="KEGG" id="elux:BTN50_1535"/>
<dbReference type="AlphaFoldDB" id="A0A291BAG2"/>
<dbReference type="InterPro" id="IPR018392">
    <property type="entry name" value="LysM"/>
</dbReference>
<dbReference type="InterPro" id="IPR050570">
    <property type="entry name" value="Cell_wall_metabolism_enzyme"/>
</dbReference>
<dbReference type="GO" id="GO:0004222">
    <property type="term" value="F:metalloendopeptidase activity"/>
    <property type="evidence" value="ECO:0007669"/>
    <property type="project" value="TreeGrafter"/>
</dbReference>
<gene>
    <name evidence="4" type="ORF">BTN50_1535</name>
</gene>
<evidence type="ECO:0000256" key="2">
    <source>
        <dbReference type="SAM" id="SignalP"/>
    </source>
</evidence>
<protein>
    <submittedName>
        <fullName evidence="4">Lipoprotein NlpD</fullName>
    </submittedName>
</protein>
<dbReference type="Pfam" id="PF01551">
    <property type="entry name" value="Peptidase_M23"/>
    <property type="match status" value="1"/>
</dbReference>